<sequence length="314" mass="34959">MAIDKKNGGEPSSGGRFLREPRSFDGVNEERAATWMSRMNRLKKSARINDEEMLLIVEENLVDKAESWWNVVGSKADTWEKFESLFKAQYLSDLEDRWWSAIYGLKQGDEYRSVDEVAIRMEELFNLLGNKDQGLLVRTFLNAINSNIAYEVEKESKPATFAVAKERARQVEKSQLKYGVVASNRQGALETGLMSNMQEQVADNHEITDSNSEISAMSSVMSLVDKLEKLSINLVALQEATVNNNKNSSAYGSAPRRSYTGGIVCFLCGEPGHKKYECTKEMVNDAKAPPVTGANSLPLGTNGKDSGKASEYQQ</sequence>
<dbReference type="PROSITE" id="PS50158">
    <property type="entry name" value="ZF_CCHC"/>
    <property type="match status" value="1"/>
</dbReference>
<dbReference type="Pfam" id="PF00098">
    <property type="entry name" value="zf-CCHC"/>
    <property type="match status" value="1"/>
</dbReference>
<dbReference type="Pfam" id="PF03732">
    <property type="entry name" value="Retrotrans_gag"/>
    <property type="match status" value="1"/>
</dbReference>
<dbReference type="GeneID" id="89954772"/>
<protein>
    <recommendedName>
        <fullName evidence="3">CCHC-type domain-containing protein</fullName>
    </recommendedName>
</protein>
<dbReference type="SMART" id="SM00343">
    <property type="entry name" value="ZnF_C2HC"/>
    <property type="match status" value="1"/>
</dbReference>
<dbReference type="InterPro" id="IPR036875">
    <property type="entry name" value="Znf_CCHC_sf"/>
</dbReference>
<organism evidence="4 5">
    <name type="scientific">Mucor velutinosus</name>
    <dbReference type="NCBI Taxonomy" id="708070"/>
    <lineage>
        <taxon>Eukaryota</taxon>
        <taxon>Fungi</taxon>
        <taxon>Fungi incertae sedis</taxon>
        <taxon>Mucoromycota</taxon>
        <taxon>Mucoromycotina</taxon>
        <taxon>Mucoromycetes</taxon>
        <taxon>Mucorales</taxon>
        <taxon>Mucorineae</taxon>
        <taxon>Mucoraceae</taxon>
        <taxon>Mucor</taxon>
    </lineage>
</organism>
<evidence type="ECO:0000259" key="3">
    <source>
        <dbReference type="PROSITE" id="PS50158"/>
    </source>
</evidence>
<dbReference type="Proteomes" id="UP001304243">
    <property type="component" value="Unassembled WGS sequence"/>
</dbReference>
<keyword evidence="5" id="KW-1185">Reference proteome</keyword>
<dbReference type="InterPro" id="IPR001878">
    <property type="entry name" value="Znf_CCHC"/>
</dbReference>
<dbReference type="GO" id="GO:0003676">
    <property type="term" value="F:nucleic acid binding"/>
    <property type="evidence" value="ECO:0007669"/>
    <property type="project" value="InterPro"/>
</dbReference>
<dbReference type="AlphaFoldDB" id="A0AAN7DFE2"/>
<keyword evidence="1" id="KW-0479">Metal-binding</keyword>
<evidence type="ECO:0000256" key="2">
    <source>
        <dbReference type="SAM" id="MobiDB-lite"/>
    </source>
</evidence>
<dbReference type="InterPro" id="IPR005162">
    <property type="entry name" value="Retrotrans_gag_dom"/>
</dbReference>
<evidence type="ECO:0000313" key="5">
    <source>
        <dbReference type="Proteomes" id="UP001304243"/>
    </source>
</evidence>
<feature type="region of interest" description="Disordered" evidence="2">
    <location>
        <begin position="1"/>
        <end position="21"/>
    </location>
</feature>
<keyword evidence="1" id="KW-0862">Zinc</keyword>
<proteinExistence type="predicted"/>
<dbReference type="GO" id="GO:0008270">
    <property type="term" value="F:zinc ion binding"/>
    <property type="evidence" value="ECO:0007669"/>
    <property type="project" value="UniProtKB-KW"/>
</dbReference>
<comment type="caution">
    <text evidence="4">The sequence shown here is derived from an EMBL/GenBank/DDBJ whole genome shotgun (WGS) entry which is preliminary data.</text>
</comment>
<feature type="domain" description="CCHC-type" evidence="3">
    <location>
        <begin position="265"/>
        <end position="280"/>
    </location>
</feature>
<gene>
    <name evidence="4" type="ORF">ATC70_011086</name>
</gene>
<dbReference type="RefSeq" id="XP_064682789.1">
    <property type="nucleotide sequence ID" value="XM_064830287.1"/>
</dbReference>
<reference evidence="4 5" key="1">
    <citation type="submission" date="2022-11" db="EMBL/GenBank/DDBJ databases">
        <title>Mucor velutinosus strain NIH1002 WGS.</title>
        <authorList>
            <person name="Subramanian P."/>
            <person name="Mullikin J.C."/>
            <person name="Segre J.A."/>
            <person name="Zelazny A.M."/>
        </authorList>
    </citation>
    <scope>NUCLEOTIDE SEQUENCE [LARGE SCALE GENOMIC DNA]</scope>
    <source>
        <strain evidence="4 5">NIH1002</strain>
    </source>
</reference>
<feature type="region of interest" description="Disordered" evidence="2">
    <location>
        <begin position="287"/>
        <end position="314"/>
    </location>
</feature>
<evidence type="ECO:0000313" key="4">
    <source>
        <dbReference type="EMBL" id="KAK4516123.1"/>
    </source>
</evidence>
<name>A0AAN7DFE2_9FUNG</name>
<evidence type="ECO:0000256" key="1">
    <source>
        <dbReference type="PROSITE-ProRule" id="PRU00047"/>
    </source>
</evidence>
<dbReference type="SUPFAM" id="SSF57756">
    <property type="entry name" value="Retrovirus zinc finger-like domains"/>
    <property type="match status" value="1"/>
</dbReference>
<accession>A0AAN7DFE2</accession>
<dbReference type="EMBL" id="JASEJX010000014">
    <property type="protein sequence ID" value="KAK4516123.1"/>
    <property type="molecule type" value="Genomic_DNA"/>
</dbReference>
<keyword evidence="1" id="KW-0863">Zinc-finger</keyword>